<evidence type="ECO:0000256" key="1">
    <source>
        <dbReference type="ARBA" id="ARBA00010296"/>
    </source>
</evidence>
<dbReference type="InterPro" id="IPR012640">
    <property type="entry name" value="Membr_lipoprot_lipid_attach_CS"/>
</dbReference>
<dbReference type="EMBL" id="PXWF02000211">
    <property type="protein sequence ID" value="PWF47968.1"/>
    <property type="molecule type" value="Genomic_DNA"/>
</dbReference>
<dbReference type="GO" id="GO:0016020">
    <property type="term" value="C:membrane"/>
    <property type="evidence" value="ECO:0007669"/>
    <property type="project" value="InterPro"/>
</dbReference>
<comment type="similarity">
    <text evidence="1">Belongs to the EcnA/EcnB lipoprotein family.</text>
</comment>
<dbReference type="AlphaFoldDB" id="A0A2U2HKC4"/>
<keyword evidence="5" id="KW-0472">Membrane</keyword>
<dbReference type="Pfam" id="PF08139">
    <property type="entry name" value="LPAM_1"/>
    <property type="match status" value="1"/>
</dbReference>
<evidence type="ECO:0000313" key="8">
    <source>
        <dbReference type="EMBL" id="PWF47968.1"/>
    </source>
</evidence>
<keyword evidence="6" id="KW-0564">Palmitate</keyword>
<proteinExistence type="inferred from homology"/>
<dbReference type="InterPro" id="IPR012556">
    <property type="entry name" value="Entericidin"/>
</dbReference>
<dbReference type="RefSeq" id="WP_106757786.1">
    <property type="nucleotide sequence ID" value="NZ_PXWF02000211.1"/>
</dbReference>
<dbReference type="Pfam" id="PF08085">
    <property type="entry name" value="Entericidin"/>
    <property type="match status" value="1"/>
</dbReference>
<dbReference type="PROSITE" id="PS51257">
    <property type="entry name" value="PROKAR_LIPOPROTEIN"/>
    <property type="match status" value="1"/>
</dbReference>
<evidence type="ECO:0000256" key="5">
    <source>
        <dbReference type="ARBA" id="ARBA00023136"/>
    </source>
</evidence>
<protein>
    <recommendedName>
        <fullName evidence="2">Type IV secretion system putative lipoprotein virB7</fullName>
    </recommendedName>
</protein>
<evidence type="ECO:0000256" key="3">
    <source>
        <dbReference type="ARBA" id="ARBA00022475"/>
    </source>
</evidence>
<keyword evidence="9" id="KW-1185">Reference proteome</keyword>
<keyword evidence="7" id="KW-0449">Lipoprotein</keyword>
<evidence type="ECO:0000256" key="6">
    <source>
        <dbReference type="ARBA" id="ARBA00023139"/>
    </source>
</evidence>
<dbReference type="GO" id="GO:0009636">
    <property type="term" value="P:response to toxic substance"/>
    <property type="evidence" value="ECO:0007669"/>
    <property type="project" value="InterPro"/>
</dbReference>
<reference evidence="8 9" key="1">
    <citation type="submission" date="2018-04" db="EMBL/GenBank/DDBJ databases">
        <title>Massilia violaceinigra sp. nov., a novel purple-pigmented bacterium isolated from Tianshan glacier, Xinjiang, China.</title>
        <authorList>
            <person name="Wang H."/>
        </authorList>
    </citation>
    <scope>NUCLEOTIDE SEQUENCE [LARGE SCALE GENOMIC DNA]</scope>
    <source>
        <strain evidence="8 9">B448-2</strain>
    </source>
</reference>
<gene>
    <name evidence="8" type="ORF">C7C56_012830</name>
</gene>
<sequence length="40" mass="4271">MKKLIAFAAIALFLAGCNTMQGFGQDVQKVGDKVERAATK</sequence>
<name>A0A2U2HKC4_9BURK</name>
<keyword evidence="4" id="KW-0732">Signal</keyword>
<organism evidence="8 9">
    <name type="scientific">Massilia glaciei</name>
    <dbReference type="NCBI Taxonomy" id="1524097"/>
    <lineage>
        <taxon>Bacteria</taxon>
        <taxon>Pseudomonadati</taxon>
        <taxon>Pseudomonadota</taxon>
        <taxon>Betaproteobacteria</taxon>
        <taxon>Burkholderiales</taxon>
        <taxon>Oxalobacteraceae</taxon>
        <taxon>Telluria group</taxon>
        <taxon>Massilia</taxon>
    </lineage>
</organism>
<dbReference type="Proteomes" id="UP000241421">
    <property type="component" value="Unassembled WGS sequence"/>
</dbReference>
<evidence type="ECO:0000256" key="2">
    <source>
        <dbReference type="ARBA" id="ARBA00017922"/>
    </source>
</evidence>
<evidence type="ECO:0000313" key="9">
    <source>
        <dbReference type="Proteomes" id="UP000241421"/>
    </source>
</evidence>
<evidence type="ECO:0000256" key="7">
    <source>
        <dbReference type="ARBA" id="ARBA00023288"/>
    </source>
</evidence>
<keyword evidence="3" id="KW-1003">Cell membrane</keyword>
<comment type="caution">
    <text evidence="8">The sequence shown here is derived from an EMBL/GenBank/DDBJ whole genome shotgun (WGS) entry which is preliminary data.</text>
</comment>
<accession>A0A2U2HKC4</accession>
<evidence type="ECO:0000256" key="4">
    <source>
        <dbReference type="ARBA" id="ARBA00022729"/>
    </source>
</evidence>